<feature type="transmembrane region" description="Helical" evidence="1">
    <location>
        <begin position="119"/>
        <end position="139"/>
    </location>
</feature>
<accession>A0A9W4UGZ4</accession>
<name>A0A9W4UGZ4_9PLEO</name>
<gene>
    <name evidence="3" type="ORF">PDIGIT_LOCUS8885</name>
</gene>
<dbReference type="EMBL" id="CAOQHR010000006">
    <property type="protein sequence ID" value="CAI6335800.1"/>
    <property type="molecule type" value="Genomic_DNA"/>
</dbReference>
<reference evidence="3" key="1">
    <citation type="submission" date="2023-01" db="EMBL/GenBank/DDBJ databases">
        <authorList>
            <person name="Van Ghelder C."/>
            <person name="Rancurel C."/>
        </authorList>
    </citation>
    <scope>NUCLEOTIDE SEQUENCE</scope>
    <source>
        <strain evidence="3">CNCM I-4278</strain>
    </source>
</reference>
<comment type="caution">
    <text evidence="3">The sequence shown here is derived from an EMBL/GenBank/DDBJ whole genome shotgun (WGS) entry which is preliminary data.</text>
</comment>
<feature type="transmembrane region" description="Helical" evidence="1">
    <location>
        <begin position="162"/>
        <end position="180"/>
    </location>
</feature>
<keyword evidence="1" id="KW-1133">Transmembrane helix</keyword>
<evidence type="ECO:0000313" key="3">
    <source>
        <dbReference type="EMBL" id="CAI6335800.1"/>
    </source>
</evidence>
<keyword evidence="1" id="KW-0472">Membrane</keyword>
<evidence type="ECO:0000313" key="4">
    <source>
        <dbReference type="Proteomes" id="UP001152607"/>
    </source>
</evidence>
<protein>
    <recommendedName>
        <fullName evidence="2">DUF7703 domain-containing protein</fullName>
    </recommendedName>
</protein>
<dbReference type="AlphaFoldDB" id="A0A9W4UGZ4"/>
<dbReference type="OrthoDB" id="405906at2759"/>
<feature type="transmembrane region" description="Helical" evidence="1">
    <location>
        <begin position="16"/>
        <end position="40"/>
    </location>
</feature>
<feature type="transmembrane region" description="Helical" evidence="1">
    <location>
        <begin position="78"/>
        <end position="99"/>
    </location>
</feature>
<evidence type="ECO:0000259" key="2">
    <source>
        <dbReference type="Pfam" id="PF24802"/>
    </source>
</evidence>
<dbReference type="Proteomes" id="UP001152607">
    <property type="component" value="Unassembled WGS sequence"/>
</dbReference>
<organism evidence="3 4">
    <name type="scientific">Periconia digitata</name>
    <dbReference type="NCBI Taxonomy" id="1303443"/>
    <lineage>
        <taxon>Eukaryota</taxon>
        <taxon>Fungi</taxon>
        <taxon>Dikarya</taxon>
        <taxon>Ascomycota</taxon>
        <taxon>Pezizomycotina</taxon>
        <taxon>Dothideomycetes</taxon>
        <taxon>Pleosporomycetidae</taxon>
        <taxon>Pleosporales</taxon>
        <taxon>Massarineae</taxon>
        <taxon>Periconiaceae</taxon>
        <taxon>Periconia</taxon>
    </lineage>
</organism>
<feature type="domain" description="DUF7703" evidence="2">
    <location>
        <begin position="16"/>
        <end position="252"/>
    </location>
</feature>
<dbReference type="InterPro" id="IPR056120">
    <property type="entry name" value="DUF7703"/>
</dbReference>
<dbReference type="PANTHER" id="PTHR37013">
    <property type="entry name" value="INTEGRAL MEMBRANE PROTEIN (AFU_ORTHOLOGUE AFUA_1G05950)-RELATED"/>
    <property type="match status" value="1"/>
</dbReference>
<sequence>MASMVDNHFHGWNPEALAVVICSSLSIYSVLELMLTLLLTFQSYRGLYFWSLMIASFGIIPYSIGYTMEYFRLYQDTLALGIAIDTTGWSLMVTGQAFVLYSRLHIVFSKGYKKLLRTILAMIIFNGVCLHGTTSLVAFKSNLGPKSSTKGWERAYNVVEPVQMSIFAAQELALSGLYIWKALDMLMTSDRVRSRGVMRQLFFINVIIILLDIGLLATEFAGKHVVQQTLKGVVYSLKLKLELSILNKLVELSASNVRRHAVINTNEFLDPSKTKWDVSNFVPGFSNVADKHPQWISDLEKSRVRGSLTDIFSDHKDSNIQVRETDADTIMPITPSQDRPRTRSPSHLMYAEAIRRISMSN</sequence>
<feature type="transmembrane region" description="Helical" evidence="1">
    <location>
        <begin position="201"/>
        <end position="221"/>
    </location>
</feature>
<keyword evidence="1" id="KW-0812">Transmembrane</keyword>
<feature type="transmembrane region" description="Helical" evidence="1">
    <location>
        <begin position="47"/>
        <end position="66"/>
    </location>
</feature>
<dbReference type="Pfam" id="PF24802">
    <property type="entry name" value="DUF7703"/>
    <property type="match status" value="1"/>
</dbReference>
<proteinExistence type="predicted"/>
<evidence type="ECO:0000256" key="1">
    <source>
        <dbReference type="SAM" id="Phobius"/>
    </source>
</evidence>
<dbReference type="PANTHER" id="PTHR37013:SF3">
    <property type="entry name" value="INTEGRAL MEMBRANE PROTEIN (AFU_ORTHOLOGUE AFUA_1G05950)"/>
    <property type="match status" value="1"/>
</dbReference>
<keyword evidence="4" id="KW-1185">Reference proteome</keyword>